<name>A0A9X3WLF1_9BACI</name>
<keyword evidence="3" id="KW-1185">Reference proteome</keyword>
<evidence type="ECO:0000256" key="1">
    <source>
        <dbReference type="SAM" id="Phobius"/>
    </source>
</evidence>
<dbReference type="Proteomes" id="UP001145072">
    <property type="component" value="Unassembled WGS sequence"/>
</dbReference>
<dbReference type="AlphaFoldDB" id="A0A9X3WLF1"/>
<dbReference type="EMBL" id="JAMQJZ010000002">
    <property type="protein sequence ID" value="MDC3419519.1"/>
    <property type="molecule type" value="Genomic_DNA"/>
</dbReference>
<reference evidence="2" key="1">
    <citation type="submission" date="2022-06" db="EMBL/GenBank/DDBJ databases">
        <title>Aquibacillus sp. a new bacterium isolated from soil saline samples.</title>
        <authorList>
            <person name="Galisteo C."/>
            <person name="De La Haba R."/>
            <person name="Sanchez-Porro C."/>
            <person name="Ventosa A."/>
        </authorList>
    </citation>
    <scope>NUCLEOTIDE SEQUENCE</scope>
    <source>
        <strain evidence="2">JCM 12387</strain>
    </source>
</reference>
<keyword evidence="1" id="KW-0812">Transmembrane</keyword>
<comment type="caution">
    <text evidence="2">The sequence shown here is derived from an EMBL/GenBank/DDBJ whole genome shotgun (WGS) entry which is preliminary data.</text>
</comment>
<dbReference type="RefSeq" id="WP_259866930.1">
    <property type="nucleotide sequence ID" value="NZ_JAMQJZ010000002.1"/>
</dbReference>
<gene>
    <name evidence="2" type="ORF">NC661_03975</name>
</gene>
<keyword evidence="1" id="KW-0472">Membrane</keyword>
<feature type="transmembrane region" description="Helical" evidence="1">
    <location>
        <begin position="43"/>
        <end position="63"/>
    </location>
</feature>
<feature type="transmembrane region" description="Helical" evidence="1">
    <location>
        <begin position="12"/>
        <end position="31"/>
    </location>
</feature>
<evidence type="ECO:0000313" key="2">
    <source>
        <dbReference type="EMBL" id="MDC3419519.1"/>
    </source>
</evidence>
<evidence type="ECO:0000313" key="3">
    <source>
        <dbReference type="Proteomes" id="UP001145072"/>
    </source>
</evidence>
<protein>
    <submittedName>
        <fullName evidence="2">Uncharacterized protein</fullName>
    </submittedName>
</protein>
<organism evidence="2 3">
    <name type="scientific">Aquibacillus koreensis</name>
    <dbReference type="NCBI Taxonomy" id="279446"/>
    <lineage>
        <taxon>Bacteria</taxon>
        <taxon>Bacillati</taxon>
        <taxon>Bacillota</taxon>
        <taxon>Bacilli</taxon>
        <taxon>Bacillales</taxon>
        <taxon>Bacillaceae</taxon>
        <taxon>Aquibacillus</taxon>
    </lineage>
</organism>
<proteinExistence type="predicted"/>
<keyword evidence="1" id="KW-1133">Transmembrane helix</keyword>
<sequence>MSQQKQNGFKLMQWLGLIIVVLSLLVDVNIIRPEYGLGPIIGFSYLASIGIVVGATITLVYAFKSKKMKT</sequence>
<accession>A0A9X3WLF1</accession>